<accession>A0A5J4U665</accession>
<feature type="non-terminal residue" evidence="1">
    <location>
        <position position="74"/>
    </location>
</feature>
<comment type="caution">
    <text evidence="1">The sequence shown here is derived from an EMBL/GenBank/DDBJ whole genome shotgun (WGS) entry which is preliminary data.</text>
</comment>
<dbReference type="AlphaFoldDB" id="A0A5J4U665"/>
<gene>
    <name evidence="1" type="ORF">EZS28_039268</name>
</gene>
<reference evidence="1 2" key="1">
    <citation type="submission" date="2019-03" db="EMBL/GenBank/DDBJ databases">
        <title>Single cell metagenomics reveals metabolic interactions within the superorganism composed of flagellate Streblomastix strix and complex community of Bacteroidetes bacteria on its surface.</title>
        <authorList>
            <person name="Treitli S.C."/>
            <person name="Kolisko M."/>
            <person name="Husnik F."/>
            <person name="Keeling P."/>
            <person name="Hampl V."/>
        </authorList>
    </citation>
    <scope>NUCLEOTIDE SEQUENCE [LARGE SCALE GENOMIC DNA]</scope>
    <source>
        <strain evidence="1">ST1C</strain>
    </source>
</reference>
<dbReference type="Proteomes" id="UP000324800">
    <property type="component" value="Unassembled WGS sequence"/>
</dbReference>
<evidence type="ECO:0000313" key="1">
    <source>
        <dbReference type="EMBL" id="KAA6365205.1"/>
    </source>
</evidence>
<name>A0A5J4U665_9EUKA</name>
<protein>
    <submittedName>
        <fullName evidence="1">Uncharacterized protein</fullName>
    </submittedName>
</protein>
<evidence type="ECO:0000313" key="2">
    <source>
        <dbReference type="Proteomes" id="UP000324800"/>
    </source>
</evidence>
<organism evidence="1 2">
    <name type="scientific">Streblomastix strix</name>
    <dbReference type="NCBI Taxonomy" id="222440"/>
    <lineage>
        <taxon>Eukaryota</taxon>
        <taxon>Metamonada</taxon>
        <taxon>Preaxostyla</taxon>
        <taxon>Oxymonadida</taxon>
        <taxon>Streblomastigidae</taxon>
        <taxon>Streblomastix</taxon>
    </lineage>
</organism>
<sequence>MNDCETQLQATVNGEANPVINISKYPSTLYFTMQTDKMDSEEMVAGLSYRQQPTKIATKPIRQSITLAMKTITN</sequence>
<dbReference type="EMBL" id="SNRW01020705">
    <property type="protein sequence ID" value="KAA6365205.1"/>
    <property type="molecule type" value="Genomic_DNA"/>
</dbReference>
<proteinExistence type="predicted"/>